<comment type="caution">
    <text evidence="6">The sequence shown here is derived from an EMBL/GenBank/DDBJ whole genome shotgun (WGS) entry which is preliminary data.</text>
</comment>
<comment type="subcellular location">
    <subcellularLocation>
        <location evidence="1">Membrane</location>
        <topology evidence="1">Multi-pass membrane protein</topology>
    </subcellularLocation>
</comment>
<dbReference type="SUPFAM" id="SSF103473">
    <property type="entry name" value="MFS general substrate transporter"/>
    <property type="match status" value="1"/>
</dbReference>
<protein>
    <submittedName>
        <fullName evidence="6">MFS family permease</fullName>
    </submittedName>
</protein>
<dbReference type="AlphaFoldDB" id="A0A841BR30"/>
<organism evidence="6 7">
    <name type="scientific">Allocatelliglobosispora scoriae</name>
    <dbReference type="NCBI Taxonomy" id="643052"/>
    <lineage>
        <taxon>Bacteria</taxon>
        <taxon>Bacillati</taxon>
        <taxon>Actinomycetota</taxon>
        <taxon>Actinomycetes</taxon>
        <taxon>Micromonosporales</taxon>
        <taxon>Micromonosporaceae</taxon>
        <taxon>Allocatelliglobosispora</taxon>
    </lineage>
</organism>
<accession>A0A841BR30</accession>
<feature type="transmembrane region" description="Helical" evidence="5">
    <location>
        <begin position="356"/>
        <end position="377"/>
    </location>
</feature>
<dbReference type="EMBL" id="JACHMN010000002">
    <property type="protein sequence ID" value="MBB5869816.1"/>
    <property type="molecule type" value="Genomic_DNA"/>
</dbReference>
<dbReference type="CDD" id="cd17393">
    <property type="entry name" value="MFS_MosC_like"/>
    <property type="match status" value="1"/>
</dbReference>
<name>A0A841BR30_9ACTN</name>
<dbReference type="Proteomes" id="UP000587527">
    <property type="component" value="Unassembled WGS sequence"/>
</dbReference>
<feature type="transmembrane region" description="Helical" evidence="5">
    <location>
        <begin position="269"/>
        <end position="288"/>
    </location>
</feature>
<dbReference type="GO" id="GO:0022857">
    <property type="term" value="F:transmembrane transporter activity"/>
    <property type="evidence" value="ECO:0007669"/>
    <property type="project" value="InterPro"/>
</dbReference>
<keyword evidence="2 5" id="KW-0812">Transmembrane</keyword>
<gene>
    <name evidence="6" type="ORF">F4553_003195</name>
</gene>
<dbReference type="GO" id="GO:0016020">
    <property type="term" value="C:membrane"/>
    <property type="evidence" value="ECO:0007669"/>
    <property type="project" value="UniProtKB-SubCell"/>
</dbReference>
<keyword evidence="3 5" id="KW-1133">Transmembrane helix</keyword>
<dbReference type="Pfam" id="PF07690">
    <property type="entry name" value="MFS_1"/>
    <property type="match status" value="1"/>
</dbReference>
<sequence length="399" mass="39923">MNPNRARWAVLIIFAVHGSVTGSFASRLPWIADHVGVTSGQLGFALVMPAIGALCAMQFSAKLVQLMGGRLATQVLISAWCATLALPAFAPNLVVLSVMMLFAGACAGTADMAMNAEGVAVEGLLGRPIMSSLHGGWSVGGFLAGGLGALLAHRAIDARLHFTAVAVFLIIVGVTAGSFLPAGRKVPVGEKSGPAFSLPRGPVLIIGLVGFAAVFAEASSADWSALYLVQVLDAGEGAGALAYAFFAGAMTIARFVGDAVVRRFGAVRTTQVAGAVGTVGGVLVVVSWTPVVAMAGFVLIGVGIATVVPLAFSAAGHSTTDSVSSTNAIAGVATVAYGAGLAAPGIVGGIANVSSLTVSFGVVTVLVLIVALSAKALKPADKVSRSKPEPVLEPAIPSL</sequence>
<feature type="transmembrane region" description="Helical" evidence="5">
    <location>
        <begin position="162"/>
        <end position="182"/>
    </location>
</feature>
<dbReference type="PANTHER" id="PTHR23514:SF13">
    <property type="entry name" value="INNER MEMBRANE PROTEIN YBJJ"/>
    <property type="match status" value="1"/>
</dbReference>
<dbReference type="PANTHER" id="PTHR23514">
    <property type="entry name" value="BYPASS OF STOP CODON PROTEIN 6"/>
    <property type="match status" value="1"/>
</dbReference>
<evidence type="ECO:0000256" key="5">
    <source>
        <dbReference type="SAM" id="Phobius"/>
    </source>
</evidence>
<dbReference type="RefSeq" id="WP_184836738.1">
    <property type="nucleotide sequence ID" value="NZ_JACHMN010000002.1"/>
</dbReference>
<dbReference type="InterPro" id="IPR011701">
    <property type="entry name" value="MFS"/>
</dbReference>
<dbReference type="InterPro" id="IPR036259">
    <property type="entry name" value="MFS_trans_sf"/>
</dbReference>
<feature type="transmembrane region" description="Helical" evidence="5">
    <location>
        <begin position="41"/>
        <end position="59"/>
    </location>
</feature>
<feature type="transmembrane region" description="Helical" evidence="5">
    <location>
        <begin position="203"/>
        <end position="220"/>
    </location>
</feature>
<dbReference type="Gene3D" id="1.20.1250.20">
    <property type="entry name" value="MFS general substrate transporter like domains"/>
    <property type="match status" value="1"/>
</dbReference>
<evidence type="ECO:0000256" key="1">
    <source>
        <dbReference type="ARBA" id="ARBA00004141"/>
    </source>
</evidence>
<evidence type="ECO:0000313" key="7">
    <source>
        <dbReference type="Proteomes" id="UP000587527"/>
    </source>
</evidence>
<evidence type="ECO:0000313" key="6">
    <source>
        <dbReference type="EMBL" id="MBB5869816.1"/>
    </source>
</evidence>
<evidence type="ECO:0000256" key="3">
    <source>
        <dbReference type="ARBA" id="ARBA00022989"/>
    </source>
</evidence>
<feature type="transmembrane region" description="Helical" evidence="5">
    <location>
        <begin position="328"/>
        <end position="350"/>
    </location>
</feature>
<evidence type="ECO:0000256" key="2">
    <source>
        <dbReference type="ARBA" id="ARBA00022692"/>
    </source>
</evidence>
<proteinExistence type="predicted"/>
<reference evidence="6 7" key="1">
    <citation type="submission" date="2020-08" db="EMBL/GenBank/DDBJ databases">
        <title>Sequencing the genomes of 1000 actinobacteria strains.</title>
        <authorList>
            <person name="Klenk H.-P."/>
        </authorList>
    </citation>
    <scope>NUCLEOTIDE SEQUENCE [LARGE SCALE GENOMIC DNA]</scope>
    <source>
        <strain evidence="6 7">DSM 45362</strain>
    </source>
</reference>
<keyword evidence="4 5" id="KW-0472">Membrane</keyword>
<feature type="transmembrane region" description="Helical" evidence="5">
    <location>
        <begin position="294"/>
        <end position="316"/>
    </location>
</feature>
<feature type="transmembrane region" description="Helical" evidence="5">
    <location>
        <begin position="240"/>
        <end position="257"/>
    </location>
</feature>
<evidence type="ECO:0000256" key="4">
    <source>
        <dbReference type="ARBA" id="ARBA00023136"/>
    </source>
</evidence>
<dbReference type="InterPro" id="IPR051788">
    <property type="entry name" value="MFS_Transporter"/>
</dbReference>
<keyword evidence="7" id="KW-1185">Reference proteome</keyword>
<feature type="transmembrane region" description="Helical" evidence="5">
    <location>
        <begin position="71"/>
        <end position="89"/>
    </location>
</feature>